<evidence type="ECO:0000313" key="2">
    <source>
        <dbReference type="Proteomes" id="UP000828390"/>
    </source>
</evidence>
<sequence length="317" mass="36226">MKFITITTVTICKLIQDIIKTIVLTKCYDVWTINATIRVLTTIYYSHKRKTCPAPIYFIIVINVPPHCGHVFQETGTILKLVKDIIRTIVLIKFHEDWTIKVTLKVKNTSPPVFTRKNAPPTDIIGTNLLTKKNTPPPGGHVLQPTQTIFELVQDIIGTYLLTMFHDDWIRNMAFRILTRKNAPPPWRSYIITINVSSRVLTRKHAPPPSCHVFKAAETIFKLFHDDRKINVASRALTRKNAPPPGGFVFLPIGIIFELVQYITCIGMNHVTKVLTTGNARLLAAMFFKQFANLTIFKLIQDIIETNLLAKFHEDWK</sequence>
<dbReference type="Proteomes" id="UP000828390">
    <property type="component" value="Unassembled WGS sequence"/>
</dbReference>
<proteinExistence type="predicted"/>
<name>A0A9D4RGU2_DREPO</name>
<comment type="caution">
    <text evidence="1">The sequence shown here is derived from an EMBL/GenBank/DDBJ whole genome shotgun (WGS) entry which is preliminary data.</text>
</comment>
<evidence type="ECO:0000313" key="1">
    <source>
        <dbReference type="EMBL" id="KAH3866087.1"/>
    </source>
</evidence>
<gene>
    <name evidence="1" type="ORF">DPMN_029139</name>
</gene>
<keyword evidence="2" id="KW-1185">Reference proteome</keyword>
<reference evidence="1" key="2">
    <citation type="submission" date="2020-11" db="EMBL/GenBank/DDBJ databases">
        <authorList>
            <person name="McCartney M.A."/>
            <person name="Auch B."/>
            <person name="Kono T."/>
            <person name="Mallez S."/>
            <person name="Becker A."/>
            <person name="Gohl D.M."/>
            <person name="Silverstein K.A.T."/>
            <person name="Koren S."/>
            <person name="Bechman K.B."/>
            <person name="Herman A."/>
            <person name="Abrahante J.E."/>
            <person name="Garbe J."/>
        </authorList>
    </citation>
    <scope>NUCLEOTIDE SEQUENCE</scope>
    <source>
        <strain evidence="1">Duluth1</strain>
        <tissue evidence="1">Whole animal</tissue>
    </source>
</reference>
<organism evidence="1 2">
    <name type="scientific">Dreissena polymorpha</name>
    <name type="common">Zebra mussel</name>
    <name type="synonym">Mytilus polymorpha</name>
    <dbReference type="NCBI Taxonomy" id="45954"/>
    <lineage>
        <taxon>Eukaryota</taxon>
        <taxon>Metazoa</taxon>
        <taxon>Spiralia</taxon>
        <taxon>Lophotrochozoa</taxon>
        <taxon>Mollusca</taxon>
        <taxon>Bivalvia</taxon>
        <taxon>Autobranchia</taxon>
        <taxon>Heteroconchia</taxon>
        <taxon>Euheterodonta</taxon>
        <taxon>Imparidentia</taxon>
        <taxon>Neoheterodontei</taxon>
        <taxon>Myida</taxon>
        <taxon>Dreissenoidea</taxon>
        <taxon>Dreissenidae</taxon>
        <taxon>Dreissena</taxon>
    </lineage>
</organism>
<dbReference type="AlphaFoldDB" id="A0A9D4RGU2"/>
<protein>
    <submittedName>
        <fullName evidence="1">Uncharacterized protein</fullName>
    </submittedName>
</protein>
<accession>A0A9D4RGU2</accession>
<dbReference type="EMBL" id="JAIWYP010000002">
    <property type="protein sequence ID" value="KAH3866087.1"/>
    <property type="molecule type" value="Genomic_DNA"/>
</dbReference>
<reference evidence="1" key="1">
    <citation type="journal article" date="2019" name="bioRxiv">
        <title>The Genome of the Zebra Mussel, Dreissena polymorpha: A Resource for Invasive Species Research.</title>
        <authorList>
            <person name="McCartney M.A."/>
            <person name="Auch B."/>
            <person name="Kono T."/>
            <person name="Mallez S."/>
            <person name="Zhang Y."/>
            <person name="Obille A."/>
            <person name="Becker A."/>
            <person name="Abrahante J.E."/>
            <person name="Garbe J."/>
            <person name="Badalamenti J.P."/>
            <person name="Herman A."/>
            <person name="Mangelson H."/>
            <person name="Liachko I."/>
            <person name="Sullivan S."/>
            <person name="Sone E.D."/>
            <person name="Koren S."/>
            <person name="Silverstein K.A.T."/>
            <person name="Beckman K.B."/>
            <person name="Gohl D.M."/>
        </authorList>
    </citation>
    <scope>NUCLEOTIDE SEQUENCE</scope>
    <source>
        <strain evidence="1">Duluth1</strain>
        <tissue evidence="1">Whole animal</tissue>
    </source>
</reference>